<dbReference type="Proteomes" id="UP000009080">
    <property type="component" value="Chromosome"/>
</dbReference>
<accession>C5BSM2</accession>
<keyword evidence="2" id="KW-1185">Reference proteome</keyword>
<reference evidence="1 2" key="1">
    <citation type="journal article" date="2009" name="PLoS ONE">
        <title>The complete genome of Teredinibacter turnerae T7901: an intracellular endosymbiont of marine wood-boring bivalves (shipworms).</title>
        <authorList>
            <person name="Yang J.C."/>
            <person name="Madupu R."/>
            <person name="Durkin A.S."/>
            <person name="Ekborg N.A."/>
            <person name="Pedamallu C.S."/>
            <person name="Hostetler J.B."/>
            <person name="Radune D."/>
            <person name="Toms B.S."/>
            <person name="Henrissat B."/>
            <person name="Coutinho P.M."/>
            <person name="Schwarz S."/>
            <person name="Field L."/>
            <person name="Trindade-Silva A.E."/>
            <person name="Soares C.A.G."/>
            <person name="Elshahawi S."/>
            <person name="Hanora A."/>
            <person name="Schmidt E.W."/>
            <person name="Haygood M.G."/>
            <person name="Posfai J."/>
            <person name="Benner J."/>
            <person name="Madinger C."/>
            <person name="Nove J."/>
            <person name="Anton B."/>
            <person name="Chaudhary K."/>
            <person name="Foster J."/>
            <person name="Holman A."/>
            <person name="Kumar S."/>
            <person name="Lessard P.A."/>
            <person name="Luyten Y.A."/>
            <person name="Slatko B."/>
            <person name="Wood N."/>
            <person name="Wu B."/>
            <person name="Teplitski M."/>
            <person name="Mougous J.D."/>
            <person name="Ward N."/>
            <person name="Eisen J.A."/>
            <person name="Badger J.H."/>
            <person name="Distel D.L."/>
        </authorList>
    </citation>
    <scope>NUCLEOTIDE SEQUENCE [LARGE SCALE GENOMIC DNA]</scope>
    <source>
        <strain evidence="2">ATCC 39867 / T7901</strain>
    </source>
</reference>
<name>C5BSM2_TERTT</name>
<dbReference type="KEGG" id="ttu:TERTU_1417"/>
<protein>
    <submittedName>
        <fullName evidence="1">Uncharacterized protein</fullName>
    </submittedName>
</protein>
<sequence>MKRSGTLQRGHRLAHPEHSLLVKPDVGLWVLAIVGVPEVKRGVAFQR</sequence>
<evidence type="ECO:0000313" key="2">
    <source>
        <dbReference type="Proteomes" id="UP000009080"/>
    </source>
</evidence>
<proteinExistence type="predicted"/>
<evidence type="ECO:0000313" key="1">
    <source>
        <dbReference type="EMBL" id="ACR11267.1"/>
    </source>
</evidence>
<dbReference type="AlphaFoldDB" id="C5BSM2"/>
<dbReference type="HOGENOM" id="CLU_3174198_0_0_6"/>
<gene>
    <name evidence="1" type="ordered locus">TERTU_1417</name>
</gene>
<dbReference type="EMBL" id="CP001614">
    <property type="protein sequence ID" value="ACR11267.1"/>
    <property type="molecule type" value="Genomic_DNA"/>
</dbReference>
<organism evidence="1 2">
    <name type="scientific">Teredinibacter turnerae (strain ATCC 39867 / T7901)</name>
    <dbReference type="NCBI Taxonomy" id="377629"/>
    <lineage>
        <taxon>Bacteria</taxon>
        <taxon>Pseudomonadati</taxon>
        <taxon>Pseudomonadota</taxon>
        <taxon>Gammaproteobacteria</taxon>
        <taxon>Cellvibrionales</taxon>
        <taxon>Cellvibrionaceae</taxon>
        <taxon>Teredinibacter</taxon>
    </lineage>
</organism>